<evidence type="ECO:0000256" key="1">
    <source>
        <dbReference type="SAM" id="SignalP"/>
    </source>
</evidence>
<reference evidence="3 4" key="1">
    <citation type="journal article" date="2016" name="Nat. Commun.">
        <title>Thousands of microbial genomes shed light on interconnected biogeochemical processes in an aquifer system.</title>
        <authorList>
            <person name="Anantharaman K."/>
            <person name="Brown C.T."/>
            <person name="Hug L.A."/>
            <person name="Sharon I."/>
            <person name="Castelle C.J."/>
            <person name="Probst A.J."/>
            <person name="Thomas B.C."/>
            <person name="Singh A."/>
            <person name="Wilkins M.J."/>
            <person name="Karaoz U."/>
            <person name="Brodie E.L."/>
            <person name="Williams K.H."/>
            <person name="Hubbard S.S."/>
            <person name="Banfield J.F."/>
        </authorList>
    </citation>
    <scope>NUCLEOTIDE SEQUENCE [LARGE SCALE GENOMIC DNA]</scope>
</reference>
<gene>
    <name evidence="3" type="ORF">A2150_06435</name>
</gene>
<dbReference type="PROSITE" id="PS00018">
    <property type="entry name" value="EF_HAND_1"/>
    <property type="match status" value="1"/>
</dbReference>
<evidence type="ECO:0000313" key="4">
    <source>
        <dbReference type="Proteomes" id="UP000177925"/>
    </source>
</evidence>
<dbReference type="Gene3D" id="1.10.238.10">
    <property type="entry name" value="EF-hand"/>
    <property type="match status" value="1"/>
</dbReference>
<feature type="chain" id="PRO_5012791605" description="EF-hand domain-containing protein" evidence="1">
    <location>
        <begin position="16"/>
        <end position="95"/>
    </location>
</feature>
<protein>
    <recommendedName>
        <fullName evidence="2">EF-hand domain-containing protein</fullName>
    </recommendedName>
</protein>
<feature type="domain" description="EF-hand" evidence="2">
    <location>
        <begin position="36"/>
        <end position="62"/>
    </location>
</feature>
<sequence>MMVAGVLSLAVYVWAAPPPAEIAAGQPERTCPGARFRQADSDGDGTLTKDEAARVMPRIARNFEAIDADKDGRVACDELRAFAQARRQAFCEQAK</sequence>
<dbReference type="Pfam" id="PF13202">
    <property type="entry name" value="EF-hand_5"/>
    <property type="match status" value="2"/>
</dbReference>
<keyword evidence="1" id="KW-0732">Signal</keyword>
<dbReference type="Proteomes" id="UP000177925">
    <property type="component" value="Unassembled WGS sequence"/>
</dbReference>
<dbReference type="EMBL" id="MFSS01000095">
    <property type="protein sequence ID" value="OGI42267.1"/>
    <property type="molecule type" value="Genomic_DNA"/>
</dbReference>
<feature type="signal peptide" evidence="1">
    <location>
        <begin position="1"/>
        <end position="15"/>
    </location>
</feature>
<dbReference type="InterPro" id="IPR002048">
    <property type="entry name" value="EF_hand_dom"/>
</dbReference>
<dbReference type="AlphaFoldDB" id="A0A1F6TAX0"/>
<dbReference type="CDD" id="cd00051">
    <property type="entry name" value="EFh"/>
    <property type="match status" value="1"/>
</dbReference>
<dbReference type="STRING" id="1817758.A2150_06435"/>
<dbReference type="GO" id="GO:0005509">
    <property type="term" value="F:calcium ion binding"/>
    <property type="evidence" value="ECO:0007669"/>
    <property type="project" value="InterPro"/>
</dbReference>
<accession>A0A1F6TAX0</accession>
<dbReference type="PROSITE" id="PS50222">
    <property type="entry name" value="EF_HAND_2"/>
    <property type="match status" value="1"/>
</dbReference>
<comment type="caution">
    <text evidence="3">The sequence shown here is derived from an EMBL/GenBank/DDBJ whole genome shotgun (WGS) entry which is preliminary data.</text>
</comment>
<dbReference type="SUPFAM" id="SSF47473">
    <property type="entry name" value="EF-hand"/>
    <property type="match status" value="1"/>
</dbReference>
<evidence type="ECO:0000313" key="3">
    <source>
        <dbReference type="EMBL" id="OGI42267.1"/>
    </source>
</evidence>
<organism evidence="3 4">
    <name type="scientific">Candidatus Muproteobacteria bacterium RBG_16_64_11</name>
    <dbReference type="NCBI Taxonomy" id="1817758"/>
    <lineage>
        <taxon>Bacteria</taxon>
        <taxon>Pseudomonadati</taxon>
        <taxon>Pseudomonadota</taxon>
        <taxon>Candidatus Muproteobacteria</taxon>
    </lineage>
</organism>
<dbReference type="InterPro" id="IPR011992">
    <property type="entry name" value="EF-hand-dom_pair"/>
</dbReference>
<dbReference type="InterPro" id="IPR018247">
    <property type="entry name" value="EF_Hand_1_Ca_BS"/>
</dbReference>
<name>A0A1F6TAX0_9PROT</name>
<proteinExistence type="predicted"/>
<evidence type="ECO:0000259" key="2">
    <source>
        <dbReference type="PROSITE" id="PS50222"/>
    </source>
</evidence>